<evidence type="ECO:0000313" key="1">
    <source>
        <dbReference type="EMBL" id="EAX89915.1"/>
    </source>
</evidence>
<organism evidence="1 2">
    <name type="scientific">Trichomonas vaginalis (strain ATCC PRA-98 / G3)</name>
    <dbReference type="NCBI Taxonomy" id="412133"/>
    <lineage>
        <taxon>Eukaryota</taxon>
        <taxon>Metamonada</taxon>
        <taxon>Parabasalia</taxon>
        <taxon>Trichomonadida</taxon>
        <taxon>Trichomonadidae</taxon>
        <taxon>Trichomonas</taxon>
    </lineage>
</organism>
<dbReference type="AlphaFoldDB" id="A2FYV3"/>
<dbReference type="VEuPathDB" id="TrichDB:TVAG_009350"/>
<evidence type="ECO:0000313" key="2">
    <source>
        <dbReference type="Proteomes" id="UP000001542"/>
    </source>
</evidence>
<proteinExistence type="predicted"/>
<reference evidence="1" key="2">
    <citation type="journal article" date="2007" name="Science">
        <title>Draft genome sequence of the sexually transmitted pathogen Trichomonas vaginalis.</title>
        <authorList>
            <person name="Carlton J.M."/>
            <person name="Hirt R.P."/>
            <person name="Silva J.C."/>
            <person name="Delcher A.L."/>
            <person name="Schatz M."/>
            <person name="Zhao Q."/>
            <person name="Wortman J.R."/>
            <person name="Bidwell S.L."/>
            <person name="Alsmark U.C.M."/>
            <person name="Besteiro S."/>
            <person name="Sicheritz-Ponten T."/>
            <person name="Noel C.J."/>
            <person name="Dacks J.B."/>
            <person name="Foster P.G."/>
            <person name="Simillion C."/>
            <person name="Van de Peer Y."/>
            <person name="Miranda-Saavedra D."/>
            <person name="Barton G.J."/>
            <person name="Westrop G.D."/>
            <person name="Mueller S."/>
            <person name="Dessi D."/>
            <person name="Fiori P.L."/>
            <person name="Ren Q."/>
            <person name="Paulsen I."/>
            <person name="Zhang H."/>
            <person name="Bastida-Corcuera F.D."/>
            <person name="Simoes-Barbosa A."/>
            <person name="Brown M.T."/>
            <person name="Hayes R.D."/>
            <person name="Mukherjee M."/>
            <person name="Okumura C.Y."/>
            <person name="Schneider R."/>
            <person name="Smith A.J."/>
            <person name="Vanacova S."/>
            <person name="Villalvazo M."/>
            <person name="Haas B.J."/>
            <person name="Pertea M."/>
            <person name="Feldblyum T.V."/>
            <person name="Utterback T.R."/>
            <person name="Shu C.L."/>
            <person name="Osoegawa K."/>
            <person name="de Jong P.J."/>
            <person name="Hrdy I."/>
            <person name="Horvathova L."/>
            <person name="Zubacova Z."/>
            <person name="Dolezal P."/>
            <person name="Malik S.B."/>
            <person name="Logsdon J.M. Jr."/>
            <person name="Henze K."/>
            <person name="Gupta A."/>
            <person name="Wang C.C."/>
            <person name="Dunne R.L."/>
            <person name="Upcroft J.A."/>
            <person name="Upcroft P."/>
            <person name="White O."/>
            <person name="Salzberg S.L."/>
            <person name="Tang P."/>
            <person name="Chiu C.-H."/>
            <person name="Lee Y.-S."/>
            <person name="Embley T.M."/>
            <person name="Coombs G.H."/>
            <person name="Mottram J.C."/>
            <person name="Tachezy J."/>
            <person name="Fraser-Liggett C.M."/>
            <person name="Johnson P.J."/>
        </authorList>
    </citation>
    <scope>NUCLEOTIDE SEQUENCE [LARGE SCALE GENOMIC DNA]</scope>
    <source>
        <strain evidence="1">G3</strain>
    </source>
</reference>
<dbReference type="KEGG" id="tva:4747591"/>
<sequence length="379" mass="44004">MSLSSGDGSSAPLWSSDISVGKLYNRLRAGRNDERIQVECHKELILIYAEKLGCPKIINSLQVLFAGRLKSYLTDAEINNIFEILNSNIDKNDSKEIYTYIKLLQAQFQMFAFNDPVNAQKNCEEIQDFFQTPSFRTDKTSRDMFNIYNTLKLAFADLSNDENDIEKFTKLLLPNGAFFYTDRIKLAFNYGTALYFYHKRRFKKTNQILYELLIHSQTKTPRDYRIMLLYVITCLLTEKLIDQTLIDSHSNISILLSSNFDKNLAASQISESDTDLRIGLELLEQLNEHRSQYSAIEKALMPYYRVRISYVAKETGFSEEIIKNYIKNTDLYAIHGDIIIRKPKPIVDLSTERELLKSTEKSFAQRSHHFKIRFSDSTD</sequence>
<accession>A2FYV3</accession>
<dbReference type="InParanoid" id="A2FYV3"/>
<dbReference type="RefSeq" id="XP_001302845.1">
    <property type="nucleotide sequence ID" value="XM_001302844.1"/>
</dbReference>
<dbReference type="VEuPathDB" id="TrichDB:TVAGG3_0416430"/>
<reference evidence="1" key="1">
    <citation type="submission" date="2006-10" db="EMBL/GenBank/DDBJ databases">
        <authorList>
            <person name="Amadeo P."/>
            <person name="Zhao Q."/>
            <person name="Wortman J."/>
            <person name="Fraser-Liggett C."/>
            <person name="Carlton J."/>
        </authorList>
    </citation>
    <scope>NUCLEOTIDE SEQUENCE</scope>
    <source>
        <strain evidence="1">G3</strain>
    </source>
</reference>
<protein>
    <submittedName>
        <fullName evidence="1">Uncharacterized protein</fullName>
    </submittedName>
</protein>
<keyword evidence="2" id="KW-1185">Reference proteome</keyword>
<dbReference type="EMBL" id="DS114154">
    <property type="protein sequence ID" value="EAX89915.1"/>
    <property type="molecule type" value="Genomic_DNA"/>
</dbReference>
<gene>
    <name evidence="1" type="ORF">TVAG_009350</name>
</gene>
<dbReference type="Proteomes" id="UP000001542">
    <property type="component" value="Unassembled WGS sequence"/>
</dbReference>
<name>A2FYV3_TRIV3</name>